<dbReference type="EMBL" id="BLXU01000012">
    <property type="protein sequence ID" value="GFO52520.1"/>
    <property type="molecule type" value="Genomic_DNA"/>
</dbReference>
<sequence>MQYNRNEMSNLTGQGFAAGVHIATIVDVKNQQSKNGDPMFKFDIEGNNGETANSWFLFGKPWSDSSLQRILASIEDNNQPIAPMDYGHNEQTLKFLKGKRVFILVKERTGTYIDKNGEEKAATGTEIKNYLCRSEFASMGGGQQSQAASQADSFGGSPMEISDDQLPF</sequence>
<comment type="caution">
    <text evidence="2">The sequence shown here is derived from an EMBL/GenBank/DDBJ whole genome shotgun (WGS) entry which is preliminary data.</text>
</comment>
<dbReference type="Proteomes" id="UP000504756">
    <property type="component" value="Unassembled WGS sequence"/>
</dbReference>
<gene>
    <name evidence="2" type="ORF">ikelab_17950</name>
</gene>
<dbReference type="AlphaFoldDB" id="A0A6L2ZY96"/>
<evidence type="ECO:0000256" key="1">
    <source>
        <dbReference type="SAM" id="MobiDB-lite"/>
    </source>
</evidence>
<evidence type="ECO:0000313" key="3">
    <source>
        <dbReference type="Proteomes" id="UP000504756"/>
    </source>
</evidence>
<evidence type="ECO:0008006" key="4">
    <source>
        <dbReference type="Google" id="ProtNLM"/>
    </source>
</evidence>
<feature type="region of interest" description="Disordered" evidence="1">
    <location>
        <begin position="141"/>
        <end position="168"/>
    </location>
</feature>
<proteinExistence type="predicted"/>
<reference evidence="2 3" key="1">
    <citation type="submission" date="2020-06" db="EMBL/GenBank/DDBJ databases">
        <title>Draft genome sequence of Lactic acid bacteria from Okinawan-style tofu.</title>
        <authorList>
            <person name="Takara I."/>
            <person name="Ikematsu S."/>
        </authorList>
    </citation>
    <scope>NUCLEOTIDE SEQUENCE [LARGE SCALE GENOMIC DNA]</scope>
    <source>
        <strain evidence="3">lg38</strain>
    </source>
</reference>
<evidence type="ECO:0000313" key="2">
    <source>
        <dbReference type="EMBL" id="GFO52520.1"/>
    </source>
</evidence>
<accession>A0A6L2ZY96</accession>
<feature type="compositionally biased region" description="Low complexity" evidence="1">
    <location>
        <begin position="144"/>
        <end position="157"/>
    </location>
</feature>
<dbReference type="RefSeq" id="WP_176490596.1">
    <property type="nucleotide sequence ID" value="NZ_BLXU01000012.1"/>
</dbReference>
<organism evidence="2 3">
    <name type="scientific">Lactococcus garvieae</name>
    <dbReference type="NCBI Taxonomy" id="1363"/>
    <lineage>
        <taxon>Bacteria</taxon>
        <taxon>Bacillati</taxon>
        <taxon>Bacillota</taxon>
        <taxon>Bacilli</taxon>
        <taxon>Lactobacillales</taxon>
        <taxon>Streptococcaceae</taxon>
        <taxon>Lactococcus</taxon>
    </lineage>
</organism>
<protein>
    <recommendedName>
        <fullName evidence="4">Single-stranded DNA-binding protein</fullName>
    </recommendedName>
</protein>
<name>A0A6L2ZY96_9LACT</name>